<evidence type="ECO:0000256" key="6">
    <source>
        <dbReference type="SAM" id="MobiDB-lite"/>
    </source>
</evidence>
<proteinExistence type="predicted"/>
<dbReference type="Gene3D" id="3.40.1350.10">
    <property type="match status" value="1"/>
</dbReference>
<feature type="compositionally biased region" description="Polar residues" evidence="6">
    <location>
        <begin position="468"/>
        <end position="485"/>
    </location>
</feature>
<dbReference type="PANTHER" id="PTHR11070:SF2">
    <property type="entry name" value="ATP-DEPENDENT DNA HELICASE SRS2"/>
    <property type="match status" value="1"/>
</dbReference>
<dbReference type="InterPro" id="IPR038726">
    <property type="entry name" value="PDDEXK_AddAB-type"/>
</dbReference>
<sequence>MELFGGISGLSDRALRDWLADRCARPADDPRGGKGLLADFRAAFPVAWETWLAPFYARAGLMGPYDTVREIFERFRVAQRHPEDIGYVRRFLEVVHNAESRGLTSLATFLEFWVESGGEEKVPMPEAMDAVRVMTMHKSKGLEFPVVVIPFHHQPDRTDPPLVVAELDGQPLLAPLCPEMGDRYHQAQAAAAAEKLHLLYVGWTRPVDELHAYVTSTPFAERSSSLLAGVRALLTGCDIDTAQEYVAGVVPPAREATQEDTARAVPQQEENGQDAPPASSGATPTPQPDAAPWRPMQWLPRLKIFRNQLEEFTFTERRRGMLVHACLEQLRLTGTPDQDAARAVAHGMRAFPLPVPEPEATANELTAMLAWLAALPQAAHWFTHGVPEQSIMDAQGSIHRTDLMVDDGETCTVVEWKTGRPSDDHVAQVRRYLGLLAEATGRGPGGVRGVLVYLDGRTVQPVALRTADTSTQNAASLNDAPQNDANEGHRP</sequence>
<keyword evidence="3" id="KW-0347">Helicase</keyword>
<accession>A0ABY9R3Q5</accession>
<dbReference type="Pfam" id="PF13361">
    <property type="entry name" value="UvrD_C"/>
    <property type="match status" value="1"/>
</dbReference>
<feature type="domain" description="PD-(D/E)XK endonuclease-like" evidence="7">
    <location>
        <begin position="310"/>
        <end position="462"/>
    </location>
</feature>
<keyword evidence="4" id="KW-0067">ATP-binding</keyword>
<evidence type="ECO:0000256" key="5">
    <source>
        <dbReference type="ARBA" id="ARBA00034923"/>
    </source>
</evidence>
<name>A0ABY9R3Q5_9BACT</name>
<evidence type="ECO:0000256" key="4">
    <source>
        <dbReference type="ARBA" id="ARBA00022840"/>
    </source>
</evidence>
<reference evidence="9" key="1">
    <citation type="submission" date="2023-09" db="EMBL/GenBank/DDBJ databases">
        <authorList>
            <consortium name="CW5 consortium"/>
            <person name="Lu C.-W."/>
        </authorList>
    </citation>
    <scope>NUCLEOTIDE SEQUENCE</scope>
    <source>
        <strain evidence="9">KPS</strain>
    </source>
</reference>
<dbReference type="Gene3D" id="3.40.50.300">
    <property type="entry name" value="P-loop containing nucleotide triphosphate hydrolases"/>
    <property type="match status" value="1"/>
</dbReference>
<dbReference type="InterPro" id="IPR014017">
    <property type="entry name" value="DNA_helicase_UvrD-like_C"/>
</dbReference>
<evidence type="ECO:0000259" key="8">
    <source>
        <dbReference type="Pfam" id="PF13361"/>
    </source>
</evidence>
<dbReference type="PANTHER" id="PTHR11070">
    <property type="entry name" value="UVRD / RECB / PCRA DNA HELICASE FAMILY MEMBER"/>
    <property type="match status" value="1"/>
</dbReference>
<dbReference type="SUPFAM" id="SSF52540">
    <property type="entry name" value="P-loop containing nucleoside triphosphate hydrolases"/>
    <property type="match status" value="1"/>
</dbReference>
<keyword evidence="2" id="KW-0378">Hydrolase</keyword>
<evidence type="ECO:0000256" key="1">
    <source>
        <dbReference type="ARBA" id="ARBA00022741"/>
    </source>
</evidence>
<dbReference type="RefSeq" id="WP_309542289.1">
    <property type="nucleotide sequence ID" value="NZ_CP133659.1"/>
</dbReference>
<dbReference type="InterPro" id="IPR027417">
    <property type="entry name" value="P-loop_NTPase"/>
</dbReference>
<protein>
    <recommendedName>
        <fullName evidence="5">DNA 3'-5' helicase II</fullName>
    </recommendedName>
</protein>
<dbReference type="InterPro" id="IPR000212">
    <property type="entry name" value="DNA_helicase_UvrD/REP"/>
</dbReference>
<dbReference type="EMBL" id="CP133659">
    <property type="protein sequence ID" value="WMW66385.1"/>
    <property type="molecule type" value="Genomic_DNA"/>
</dbReference>
<dbReference type="InterPro" id="IPR011856">
    <property type="entry name" value="tRNA_endonuc-like_dom_sf"/>
</dbReference>
<feature type="region of interest" description="Disordered" evidence="6">
    <location>
        <begin position="250"/>
        <end position="293"/>
    </location>
</feature>
<evidence type="ECO:0000256" key="2">
    <source>
        <dbReference type="ARBA" id="ARBA00022801"/>
    </source>
</evidence>
<organism evidence="9 10">
    <name type="scientific">Nitratidesulfovibrio liaohensis</name>
    <dbReference type="NCBI Taxonomy" id="2604158"/>
    <lineage>
        <taxon>Bacteria</taxon>
        <taxon>Pseudomonadati</taxon>
        <taxon>Thermodesulfobacteriota</taxon>
        <taxon>Desulfovibrionia</taxon>
        <taxon>Desulfovibrionales</taxon>
        <taxon>Desulfovibrionaceae</taxon>
        <taxon>Nitratidesulfovibrio</taxon>
    </lineage>
</organism>
<gene>
    <name evidence="9" type="ORF">KPS_000954</name>
</gene>
<evidence type="ECO:0000313" key="9">
    <source>
        <dbReference type="EMBL" id="WMW66385.1"/>
    </source>
</evidence>
<dbReference type="Proteomes" id="UP001180616">
    <property type="component" value="Chromosome"/>
</dbReference>
<keyword evidence="10" id="KW-1185">Reference proteome</keyword>
<feature type="region of interest" description="Disordered" evidence="6">
    <location>
        <begin position="468"/>
        <end position="491"/>
    </location>
</feature>
<evidence type="ECO:0000313" key="10">
    <source>
        <dbReference type="Proteomes" id="UP001180616"/>
    </source>
</evidence>
<feature type="compositionally biased region" description="Low complexity" evidence="6">
    <location>
        <begin position="275"/>
        <end position="284"/>
    </location>
</feature>
<keyword evidence="1" id="KW-0547">Nucleotide-binding</keyword>
<evidence type="ECO:0000256" key="3">
    <source>
        <dbReference type="ARBA" id="ARBA00022806"/>
    </source>
</evidence>
<evidence type="ECO:0000259" key="7">
    <source>
        <dbReference type="Pfam" id="PF12705"/>
    </source>
</evidence>
<dbReference type="Pfam" id="PF12705">
    <property type="entry name" value="PDDEXK_1"/>
    <property type="match status" value="1"/>
</dbReference>
<feature type="domain" description="UvrD-like helicase C-terminal" evidence="8">
    <location>
        <begin position="83"/>
        <end position="211"/>
    </location>
</feature>